<keyword evidence="8" id="KW-1185">Reference proteome</keyword>
<dbReference type="PROSITE" id="PS51293">
    <property type="entry name" value="SANT"/>
    <property type="match status" value="1"/>
</dbReference>
<evidence type="ECO:0000256" key="4">
    <source>
        <dbReference type="SAM" id="MobiDB-lite"/>
    </source>
</evidence>
<dbReference type="PROSITE" id="PS50090">
    <property type="entry name" value="MYB_LIKE"/>
    <property type="match status" value="1"/>
</dbReference>
<dbReference type="InterPro" id="IPR017884">
    <property type="entry name" value="SANT_dom"/>
</dbReference>
<keyword evidence="2" id="KW-0804">Transcription</keyword>
<dbReference type="Gramene" id="TVU44217">
    <property type="protein sequence ID" value="TVU44217"/>
    <property type="gene ID" value="EJB05_03653"/>
</dbReference>
<feature type="region of interest" description="Disordered" evidence="4">
    <location>
        <begin position="57"/>
        <end position="86"/>
    </location>
</feature>
<feature type="domain" description="Myb-like" evidence="5">
    <location>
        <begin position="1"/>
        <end position="49"/>
    </location>
</feature>
<accession>A0A5J9W8F7</accession>
<evidence type="ECO:0000256" key="1">
    <source>
        <dbReference type="ARBA" id="ARBA00023015"/>
    </source>
</evidence>
<protein>
    <submittedName>
        <fullName evidence="7">Uncharacterized protein</fullName>
    </submittedName>
</protein>
<proteinExistence type="predicted"/>
<dbReference type="SUPFAM" id="SSF46689">
    <property type="entry name" value="Homeodomain-like"/>
    <property type="match status" value="1"/>
</dbReference>
<name>A0A5J9W8F7_9POAL</name>
<dbReference type="SMART" id="SM00717">
    <property type="entry name" value="SANT"/>
    <property type="match status" value="1"/>
</dbReference>
<dbReference type="InterPro" id="IPR001005">
    <property type="entry name" value="SANT/Myb"/>
</dbReference>
<evidence type="ECO:0000313" key="7">
    <source>
        <dbReference type="EMBL" id="TVU44217.1"/>
    </source>
</evidence>
<dbReference type="GO" id="GO:0003700">
    <property type="term" value="F:DNA-binding transcription factor activity"/>
    <property type="evidence" value="ECO:0007669"/>
    <property type="project" value="InterPro"/>
</dbReference>
<evidence type="ECO:0000256" key="3">
    <source>
        <dbReference type="ARBA" id="ARBA00023242"/>
    </source>
</evidence>
<dbReference type="InterPro" id="IPR044636">
    <property type="entry name" value="RADIALIS-like"/>
</dbReference>
<dbReference type="Pfam" id="PF00249">
    <property type="entry name" value="Myb_DNA-binding"/>
    <property type="match status" value="1"/>
</dbReference>
<evidence type="ECO:0000313" key="8">
    <source>
        <dbReference type="Proteomes" id="UP000324897"/>
    </source>
</evidence>
<keyword evidence="1" id="KW-0805">Transcription regulation</keyword>
<dbReference type="PANTHER" id="PTHR43952:SF17">
    <property type="entry name" value="PROTEIN RADIALIS-LIKE 3"/>
    <property type="match status" value="1"/>
</dbReference>
<dbReference type="CDD" id="cd00167">
    <property type="entry name" value="SANT"/>
    <property type="match status" value="1"/>
</dbReference>
<evidence type="ECO:0000259" key="6">
    <source>
        <dbReference type="PROSITE" id="PS51293"/>
    </source>
</evidence>
<gene>
    <name evidence="7" type="ORF">EJB05_03653</name>
</gene>
<feature type="compositionally biased region" description="Low complexity" evidence="4">
    <location>
        <begin position="65"/>
        <end position="86"/>
    </location>
</feature>
<dbReference type="Proteomes" id="UP000324897">
    <property type="component" value="Chromosome 5"/>
</dbReference>
<organism evidence="7 8">
    <name type="scientific">Eragrostis curvula</name>
    <name type="common">weeping love grass</name>
    <dbReference type="NCBI Taxonomy" id="38414"/>
    <lineage>
        <taxon>Eukaryota</taxon>
        <taxon>Viridiplantae</taxon>
        <taxon>Streptophyta</taxon>
        <taxon>Embryophyta</taxon>
        <taxon>Tracheophyta</taxon>
        <taxon>Spermatophyta</taxon>
        <taxon>Magnoliopsida</taxon>
        <taxon>Liliopsida</taxon>
        <taxon>Poales</taxon>
        <taxon>Poaceae</taxon>
        <taxon>PACMAD clade</taxon>
        <taxon>Chloridoideae</taxon>
        <taxon>Eragrostideae</taxon>
        <taxon>Eragrostidinae</taxon>
        <taxon>Eragrostis</taxon>
    </lineage>
</organism>
<comment type="caution">
    <text evidence="7">The sequence shown here is derived from an EMBL/GenBank/DDBJ whole genome shotgun (WGS) entry which is preliminary data.</text>
</comment>
<dbReference type="EMBL" id="RWGY01000004">
    <property type="protein sequence ID" value="TVU44217.1"/>
    <property type="molecule type" value="Genomic_DNA"/>
</dbReference>
<dbReference type="PANTHER" id="PTHR43952">
    <property type="entry name" value="MYB FAMILY TRANSCRIPTION FACTOR-RELATED"/>
    <property type="match status" value="1"/>
</dbReference>
<dbReference type="Gene3D" id="1.10.10.60">
    <property type="entry name" value="Homeodomain-like"/>
    <property type="match status" value="1"/>
</dbReference>
<evidence type="ECO:0000256" key="2">
    <source>
        <dbReference type="ARBA" id="ARBA00023163"/>
    </source>
</evidence>
<evidence type="ECO:0000259" key="5">
    <source>
        <dbReference type="PROSITE" id="PS50090"/>
    </source>
</evidence>
<reference evidence="7 8" key="1">
    <citation type="journal article" date="2019" name="Sci. Rep.">
        <title>A high-quality genome of Eragrostis curvula grass provides insights into Poaceae evolution and supports new strategies to enhance forage quality.</title>
        <authorList>
            <person name="Carballo J."/>
            <person name="Santos B.A.C.M."/>
            <person name="Zappacosta D."/>
            <person name="Garbus I."/>
            <person name="Selva J.P."/>
            <person name="Gallo C.A."/>
            <person name="Diaz A."/>
            <person name="Albertini E."/>
            <person name="Caccamo M."/>
            <person name="Echenique V."/>
        </authorList>
    </citation>
    <scope>NUCLEOTIDE SEQUENCE [LARGE SCALE GENOMIC DNA]</scope>
    <source>
        <strain evidence="8">cv. Victoria</strain>
        <tissue evidence="7">Leaf</tissue>
    </source>
</reference>
<sequence length="86" mass="9327">MSTTVWSDSENERFERALATHGQDWERITAAVGGGKTVDDIKRHYDLLVEHVGDIEAGRYGGYPNGSTSNGNSSNGANTNGRQQQS</sequence>
<dbReference type="AlphaFoldDB" id="A0A5J9W8F7"/>
<dbReference type="InterPro" id="IPR009057">
    <property type="entry name" value="Homeodomain-like_sf"/>
</dbReference>
<keyword evidence="3" id="KW-0539">Nucleus</keyword>
<feature type="domain" description="SANT" evidence="6">
    <location>
        <begin position="1"/>
        <end position="53"/>
    </location>
</feature>
<dbReference type="OrthoDB" id="118550at2759"/>
<feature type="non-terminal residue" evidence="7">
    <location>
        <position position="1"/>
    </location>
</feature>